<gene>
    <name evidence="3" type="primary">oprB</name>
    <name evidence="3" type="ORF">Pan181_27220</name>
</gene>
<dbReference type="AlphaFoldDB" id="A0A518AP69"/>
<dbReference type="OrthoDB" id="260073at2"/>
<keyword evidence="4" id="KW-1185">Reference proteome</keyword>
<evidence type="ECO:0000313" key="3">
    <source>
        <dbReference type="EMBL" id="QDU56512.1"/>
    </source>
</evidence>
<dbReference type="PANTHER" id="PTHR37944:SF1">
    <property type="entry name" value="PORIN B"/>
    <property type="match status" value="1"/>
</dbReference>
<dbReference type="InterPro" id="IPR007049">
    <property type="entry name" value="Carb-sel_porin_OprB"/>
</dbReference>
<protein>
    <submittedName>
        <fullName evidence="3">Porin B</fullName>
    </submittedName>
</protein>
<organism evidence="3 4">
    <name type="scientific">Aeoliella mucimassa</name>
    <dbReference type="NCBI Taxonomy" id="2527972"/>
    <lineage>
        <taxon>Bacteria</taxon>
        <taxon>Pseudomonadati</taxon>
        <taxon>Planctomycetota</taxon>
        <taxon>Planctomycetia</taxon>
        <taxon>Pirellulales</taxon>
        <taxon>Lacipirellulaceae</taxon>
        <taxon>Aeoliella</taxon>
    </lineage>
</organism>
<comment type="similarity">
    <text evidence="1 2">Belongs to the OprB family.</text>
</comment>
<evidence type="ECO:0000313" key="4">
    <source>
        <dbReference type="Proteomes" id="UP000315750"/>
    </source>
</evidence>
<proteinExistence type="inferred from homology"/>
<reference evidence="3 4" key="1">
    <citation type="submission" date="2019-02" db="EMBL/GenBank/DDBJ databases">
        <title>Deep-cultivation of Planctomycetes and their phenomic and genomic characterization uncovers novel biology.</title>
        <authorList>
            <person name="Wiegand S."/>
            <person name="Jogler M."/>
            <person name="Boedeker C."/>
            <person name="Pinto D."/>
            <person name="Vollmers J."/>
            <person name="Rivas-Marin E."/>
            <person name="Kohn T."/>
            <person name="Peeters S.H."/>
            <person name="Heuer A."/>
            <person name="Rast P."/>
            <person name="Oberbeckmann S."/>
            <person name="Bunk B."/>
            <person name="Jeske O."/>
            <person name="Meyerdierks A."/>
            <person name="Storesund J.E."/>
            <person name="Kallscheuer N."/>
            <person name="Luecker S."/>
            <person name="Lage O.M."/>
            <person name="Pohl T."/>
            <person name="Merkel B.J."/>
            <person name="Hornburger P."/>
            <person name="Mueller R.-W."/>
            <person name="Bruemmer F."/>
            <person name="Labrenz M."/>
            <person name="Spormann A.M."/>
            <person name="Op den Camp H."/>
            <person name="Overmann J."/>
            <person name="Amann R."/>
            <person name="Jetten M.S.M."/>
            <person name="Mascher T."/>
            <person name="Medema M.H."/>
            <person name="Devos D.P."/>
            <person name="Kaster A.-K."/>
            <person name="Ovreas L."/>
            <person name="Rohde M."/>
            <person name="Galperin M.Y."/>
            <person name="Jogler C."/>
        </authorList>
    </citation>
    <scope>NUCLEOTIDE SEQUENCE [LARGE SCALE GENOMIC DNA]</scope>
    <source>
        <strain evidence="3 4">Pan181</strain>
    </source>
</reference>
<sequence length="283" mass="30699">MAEGLITFKFGKQDGNADFCALDSAASFIGSSFGLIPNVPLPTFPDPAMGAAVYLTPNDAWWIGAAVFDGCSNGRTWGWSDLGCEGSLSIVEAIYRPAFASGSLPGGYHVGLWYHSGEVSNIGTGEPHAGNYGLFTAGEQLLWKEHDSPEDDQGLALFGQFGWAPEEYNDVTQYYGGGLLYKGLFKGRDNDYVGFGIAHACFSTALTSPLIISRQTVYRGRTHTFLSPMGSEDSDMSETALEWFYLYEATPWLQLQPDLQYIVTPGGSGRDALVVGLRFQCML</sequence>
<dbReference type="InterPro" id="IPR052932">
    <property type="entry name" value="OprB_Porin"/>
</dbReference>
<dbReference type="GO" id="GO:0016020">
    <property type="term" value="C:membrane"/>
    <property type="evidence" value="ECO:0007669"/>
    <property type="project" value="InterPro"/>
</dbReference>
<dbReference type="PANTHER" id="PTHR37944">
    <property type="entry name" value="PORIN B"/>
    <property type="match status" value="1"/>
</dbReference>
<accession>A0A518AP69</accession>
<dbReference type="EMBL" id="CP036278">
    <property type="protein sequence ID" value="QDU56512.1"/>
    <property type="molecule type" value="Genomic_DNA"/>
</dbReference>
<dbReference type="GO" id="GO:0008643">
    <property type="term" value="P:carbohydrate transport"/>
    <property type="evidence" value="ECO:0007669"/>
    <property type="project" value="InterPro"/>
</dbReference>
<dbReference type="InterPro" id="IPR038673">
    <property type="entry name" value="OprB_sf"/>
</dbReference>
<dbReference type="KEGG" id="amuc:Pan181_27220"/>
<evidence type="ECO:0000256" key="1">
    <source>
        <dbReference type="ARBA" id="ARBA00008769"/>
    </source>
</evidence>
<dbReference type="Pfam" id="PF04966">
    <property type="entry name" value="OprB"/>
    <property type="match status" value="1"/>
</dbReference>
<name>A0A518AP69_9BACT</name>
<dbReference type="RefSeq" id="WP_145247252.1">
    <property type="nucleotide sequence ID" value="NZ_CP036278.1"/>
</dbReference>
<dbReference type="Proteomes" id="UP000315750">
    <property type="component" value="Chromosome"/>
</dbReference>
<dbReference type="GO" id="GO:0015288">
    <property type="term" value="F:porin activity"/>
    <property type="evidence" value="ECO:0007669"/>
    <property type="project" value="InterPro"/>
</dbReference>
<dbReference type="Gene3D" id="2.40.160.180">
    <property type="entry name" value="Carbohydrate-selective porin OprB"/>
    <property type="match status" value="1"/>
</dbReference>
<evidence type="ECO:0000256" key="2">
    <source>
        <dbReference type="RuleBase" id="RU363072"/>
    </source>
</evidence>